<reference evidence="2 3" key="1">
    <citation type="submission" date="2018-04" db="EMBL/GenBank/DDBJ databases">
        <authorList>
            <person name="Huttner S."/>
            <person name="Dainat J."/>
        </authorList>
    </citation>
    <scope>NUCLEOTIDE SEQUENCE [LARGE SCALE GENOMIC DNA]</scope>
</reference>
<dbReference type="AlphaFoldDB" id="A0A3S4AUB1"/>
<feature type="region of interest" description="Disordered" evidence="1">
    <location>
        <begin position="1"/>
        <end position="26"/>
    </location>
</feature>
<dbReference type="EMBL" id="OUUZ01000016">
    <property type="protein sequence ID" value="SPQ26260.1"/>
    <property type="molecule type" value="Genomic_DNA"/>
</dbReference>
<organism evidence="2 3">
    <name type="scientific">Thermothielavioides terrestris</name>
    <dbReference type="NCBI Taxonomy" id="2587410"/>
    <lineage>
        <taxon>Eukaryota</taxon>
        <taxon>Fungi</taxon>
        <taxon>Dikarya</taxon>
        <taxon>Ascomycota</taxon>
        <taxon>Pezizomycotina</taxon>
        <taxon>Sordariomycetes</taxon>
        <taxon>Sordariomycetidae</taxon>
        <taxon>Sordariales</taxon>
        <taxon>Chaetomiaceae</taxon>
        <taxon>Thermothielavioides</taxon>
    </lineage>
</organism>
<gene>
    <name evidence="2" type="ORF">TT172_LOCUS8679</name>
</gene>
<dbReference type="Proteomes" id="UP000289323">
    <property type="component" value="Unassembled WGS sequence"/>
</dbReference>
<sequence>MPPKLDSSYSDHVEAQKAVQRRERRRRPWLDAARIPFRDDAPMVGPPKTTAADFEMPRLRRCPFDQDSMVFEARLGGGLDGYVWKVRFGAQEPHQGPFALKVFWDAEPVDFPTYYAPQRECQNAALLQMMQTAVEQANAAGRPILVNAKPTTRDDAVANLAAFSDEARLKQQPSPADGSSVTPPGLCQISTMPRMKKCYGWLTIHGSAFRELHRSVRPPLVHVDRKIKRHLAPDQEYIAILYEYVEEGENDPDTMQKAMDFFWLAGFSRTSSPL</sequence>
<evidence type="ECO:0000256" key="1">
    <source>
        <dbReference type="SAM" id="MobiDB-lite"/>
    </source>
</evidence>
<evidence type="ECO:0000313" key="3">
    <source>
        <dbReference type="Proteomes" id="UP000289323"/>
    </source>
</evidence>
<accession>A0A3S4AUB1</accession>
<evidence type="ECO:0000313" key="2">
    <source>
        <dbReference type="EMBL" id="SPQ26260.1"/>
    </source>
</evidence>
<name>A0A3S4AUB1_9PEZI</name>
<proteinExistence type="predicted"/>
<protein>
    <submittedName>
        <fullName evidence="2">Bce21ee6-5e8b-4ec3-aefc-9edd551823b1</fullName>
    </submittedName>
</protein>